<keyword evidence="7 13" id="KW-1133">Transmembrane helix</keyword>
<keyword evidence="3" id="KW-0813">Transport</keyword>
<feature type="domain" description="Mucolipin extracytosolic" evidence="15">
    <location>
        <begin position="122"/>
        <end position="332"/>
    </location>
</feature>
<feature type="domain" description="Polycystin cation channel PKD1/PKD2" evidence="14">
    <location>
        <begin position="431"/>
        <end position="580"/>
    </location>
</feature>
<evidence type="ECO:0000256" key="7">
    <source>
        <dbReference type="ARBA" id="ARBA00022989"/>
    </source>
</evidence>
<feature type="transmembrane region" description="Helical" evidence="13">
    <location>
        <begin position="484"/>
        <end position="506"/>
    </location>
</feature>
<feature type="transmembrane region" description="Helical" evidence="13">
    <location>
        <begin position="410"/>
        <end position="432"/>
    </location>
</feature>
<evidence type="ECO:0000313" key="20">
    <source>
        <dbReference type="WBParaSite" id="BXY_0280300.1"/>
    </source>
</evidence>
<evidence type="ECO:0000259" key="14">
    <source>
        <dbReference type="Pfam" id="PF08016"/>
    </source>
</evidence>
<dbReference type="EMBL" id="CAJFDI010000002">
    <property type="protein sequence ID" value="CAD5215297.1"/>
    <property type="molecule type" value="Genomic_DNA"/>
</dbReference>
<name>A0A1I7RQ12_BURXY</name>
<keyword evidence="4" id="KW-1003">Cell membrane</keyword>
<reference evidence="20" key="1">
    <citation type="submission" date="2016-11" db="UniProtKB">
        <authorList>
            <consortium name="WormBaseParasite"/>
        </authorList>
    </citation>
    <scope>IDENTIFICATION</scope>
</reference>
<comment type="catalytic activity">
    <reaction evidence="12">
        <text>Ca(2+)(in) = Ca(2+)(out)</text>
        <dbReference type="Rhea" id="RHEA:29671"/>
        <dbReference type="ChEBI" id="CHEBI:29108"/>
    </reaction>
</comment>
<feature type="transmembrane region" description="Helical" evidence="13">
    <location>
        <begin position="552"/>
        <end position="577"/>
    </location>
</feature>
<keyword evidence="9 13" id="KW-0472">Membrane</keyword>
<dbReference type="PANTHER" id="PTHR12127:SF7">
    <property type="entry name" value="SD02261P"/>
    <property type="match status" value="1"/>
</dbReference>
<evidence type="ECO:0000256" key="12">
    <source>
        <dbReference type="ARBA" id="ARBA00036634"/>
    </source>
</evidence>
<dbReference type="Proteomes" id="UP000582659">
    <property type="component" value="Unassembled WGS sequence"/>
</dbReference>
<evidence type="ECO:0000256" key="11">
    <source>
        <dbReference type="ARBA" id="ARBA00023303"/>
    </source>
</evidence>
<dbReference type="Pfam" id="PF21381">
    <property type="entry name" value="MCLN_ECD"/>
    <property type="match status" value="1"/>
</dbReference>
<dbReference type="GO" id="GO:0005765">
    <property type="term" value="C:lysosomal membrane"/>
    <property type="evidence" value="ECO:0007669"/>
    <property type="project" value="TreeGrafter"/>
</dbReference>
<dbReference type="InterPro" id="IPR049134">
    <property type="entry name" value="MCLN_ECD"/>
</dbReference>
<proteinExistence type="predicted"/>
<keyword evidence="19" id="KW-1185">Reference proteome</keyword>
<dbReference type="GO" id="GO:0005886">
    <property type="term" value="C:plasma membrane"/>
    <property type="evidence" value="ECO:0007669"/>
    <property type="project" value="UniProtKB-SubCell"/>
</dbReference>
<sequence length="672" mass="78261">MPFSRFNRRRKDYDPIEGLTLFEWIGEMPFHRNHDDINSAAPLFDSSERILFDFNTALDELSPQQKAYGERLRRHLQFFFLDPVNKFKLRRQFPFKLALQILKVVFVSIQLLLFADLRINHVDFLDDTVTVMRHKFLKDWDHERDAVTYPPEAGRYSVFTSDEIVEHISHIVSSYYSLQNESFASFSYDTIRSFPQRTEEPFSIKSTEFDHIPTMRFCVKKLADVRVENHTYVFDISMKTDCSKLNFTQQDIDEIQKDPHNIRHFFKRMNVTFRSEDALIIQESSLAFNLRTIHFSPGNMDQKPECYLIEIVITFDNSRHTGQVFIRLDAVIKYVNLCNGRVLQVNGFSKDSIIVGAIDILVLLMCLLSLLLCCRALFRAHRLKNMTNYFFENVFHVKISLKDDLSFLNMWYVMIVINDVCIVIGTVCKIAIEFRDFDNSMFTLTGVLLGIGCLLVYIGLFRYLGFFSQYSVLILTLKRALPSICRFLVCTVILYVGFLIAGWVIIGPYSIKFRTLSESSEALFSLMNGDDMFATFYTINDSNATIKFIGTMYIYIFVCMFIYVVLSLFIAIIMDAYEVVRESVKRGVVVERSSLQEFLASVELPQDLGSGETREMFAPDRLVRLDDVISEYWSRFAQQINVWLGRSEPAFDQFENPAHDQPVFLHNMTAQH</sequence>
<organism evidence="18 20">
    <name type="scientific">Bursaphelenchus xylophilus</name>
    <name type="common">Pinewood nematode worm</name>
    <name type="synonym">Aphelenchoides xylophilus</name>
    <dbReference type="NCBI Taxonomy" id="6326"/>
    <lineage>
        <taxon>Eukaryota</taxon>
        <taxon>Metazoa</taxon>
        <taxon>Ecdysozoa</taxon>
        <taxon>Nematoda</taxon>
        <taxon>Chromadorea</taxon>
        <taxon>Rhabditida</taxon>
        <taxon>Tylenchina</taxon>
        <taxon>Tylenchomorpha</taxon>
        <taxon>Aphelenchoidea</taxon>
        <taxon>Aphelenchoididae</taxon>
        <taxon>Bursaphelenchus</taxon>
    </lineage>
</organism>
<protein>
    <submittedName>
        <fullName evidence="16">(pine wood nematode) hypothetical protein</fullName>
    </submittedName>
    <submittedName>
        <fullName evidence="20">PKD_channel domain-containing protein</fullName>
    </submittedName>
</protein>
<evidence type="ECO:0000256" key="1">
    <source>
        <dbReference type="ARBA" id="ARBA00004337"/>
    </source>
</evidence>
<dbReference type="InterPro" id="IPR013122">
    <property type="entry name" value="PKD1_2_channel"/>
</dbReference>
<dbReference type="EMBL" id="CAJFCV020000002">
    <property type="protein sequence ID" value="CAG9096964.1"/>
    <property type="molecule type" value="Genomic_DNA"/>
</dbReference>
<evidence type="ECO:0000256" key="5">
    <source>
        <dbReference type="ARBA" id="ARBA00022692"/>
    </source>
</evidence>
<dbReference type="FunFam" id="1.10.287.70:FF:000207">
    <property type="entry name" value="Predicted protein"/>
    <property type="match status" value="1"/>
</dbReference>
<evidence type="ECO:0000313" key="18">
    <source>
        <dbReference type="Proteomes" id="UP000095284"/>
    </source>
</evidence>
<dbReference type="Pfam" id="PF08016">
    <property type="entry name" value="PKD_channel"/>
    <property type="match status" value="1"/>
</dbReference>
<evidence type="ECO:0000256" key="13">
    <source>
        <dbReference type="SAM" id="Phobius"/>
    </source>
</evidence>
<evidence type="ECO:0000256" key="2">
    <source>
        <dbReference type="ARBA" id="ARBA00004651"/>
    </source>
</evidence>
<keyword evidence="10" id="KW-1015">Disulfide bond</keyword>
<feature type="transmembrane region" description="Helical" evidence="13">
    <location>
        <begin position="444"/>
        <end position="464"/>
    </location>
</feature>
<dbReference type="SMR" id="A0A1I7RQ12"/>
<dbReference type="Proteomes" id="UP000095284">
    <property type="component" value="Unplaced"/>
</dbReference>
<dbReference type="WBParaSite" id="BXY_0280300.1">
    <property type="protein sequence ID" value="BXY_0280300.1"/>
    <property type="gene ID" value="BXY_0280300"/>
</dbReference>
<gene>
    <name evidence="16" type="ORF">BXYJ_LOCUS3959</name>
</gene>
<reference evidence="17" key="2">
    <citation type="submission" date="2020-08" db="EMBL/GenBank/DDBJ databases">
        <authorList>
            <person name="Kikuchi T."/>
        </authorList>
    </citation>
    <scope>NUCLEOTIDE SEQUENCE</scope>
    <source>
        <strain evidence="16">Ka4C1</strain>
    </source>
</reference>
<dbReference type="OrthoDB" id="263481at2759"/>
<evidence type="ECO:0000256" key="10">
    <source>
        <dbReference type="ARBA" id="ARBA00023157"/>
    </source>
</evidence>
<dbReference type="eggNOG" id="KOG3733">
    <property type="taxonomic scope" value="Eukaryota"/>
</dbReference>
<keyword evidence="6" id="KW-0967">Endosome</keyword>
<dbReference type="AlphaFoldDB" id="A0A1I7RQ12"/>
<dbReference type="CDD" id="cd21050">
    <property type="entry name" value="ELD_TRPML"/>
    <property type="match status" value="1"/>
</dbReference>
<evidence type="ECO:0000256" key="3">
    <source>
        <dbReference type="ARBA" id="ARBA00022448"/>
    </source>
</evidence>
<dbReference type="InterPro" id="IPR039031">
    <property type="entry name" value="Mucolipin"/>
</dbReference>
<dbReference type="PANTHER" id="PTHR12127">
    <property type="entry name" value="MUCOLIPIN"/>
    <property type="match status" value="1"/>
</dbReference>
<keyword evidence="11" id="KW-0407">Ion channel</keyword>
<comment type="subcellular location">
    <subcellularLocation>
        <location evidence="2">Cell membrane</location>
        <topology evidence="2">Multi-pass membrane protein</topology>
    </subcellularLocation>
    <subcellularLocation>
        <location evidence="1">Endosome membrane</location>
        <topology evidence="1">Multi-pass membrane protein</topology>
    </subcellularLocation>
</comment>
<dbReference type="GO" id="GO:0010008">
    <property type="term" value="C:endosome membrane"/>
    <property type="evidence" value="ECO:0007669"/>
    <property type="project" value="UniProtKB-SubCell"/>
</dbReference>
<dbReference type="Gene3D" id="1.10.287.70">
    <property type="match status" value="1"/>
</dbReference>
<evidence type="ECO:0000256" key="6">
    <source>
        <dbReference type="ARBA" id="ARBA00022753"/>
    </source>
</evidence>
<evidence type="ECO:0000256" key="9">
    <source>
        <dbReference type="ARBA" id="ARBA00023136"/>
    </source>
</evidence>
<evidence type="ECO:0000256" key="8">
    <source>
        <dbReference type="ARBA" id="ARBA00023065"/>
    </source>
</evidence>
<evidence type="ECO:0000313" key="16">
    <source>
        <dbReference type="EMBL" id="CAD5215297.1"/>
    </source>
</evidence>
<evidence type="ECO:0000313" key="19">
    <source>
        <dbReference type="Proteomes" id="UP000659654"/>
    </source>
</evidence>
<dbReference type="GO" id="GO:0072345">
    <property type="term" value="F:NAADP-sensitive calcium-release channel activity"/>
    <property type="evidence" value="ECO:0007669"/>
    <property type="project" value="TreeGrafter"/>
</dbReference>
<keyword evidence="8" id="KW-0406">Ion transport</keyword>
<keyword evidence="5 13" id="KW-0812">Transmembrane</keyword>
<evidence type="ECO:0000256" key="4">
    <source>
        <dbReference type="ARBA" id="ARBA00022475"/>
    </source>
</evidence>
<evidence type="ECO:0000259" key="15">
    <source>
        <dbReference type="Pfam" id="PF21381"/>
    </source>
</evidence>
<accession>A0A1I7RQ12</accession>
<dbReference type="Proteomes" id="UP000659654">
    <property type="component" value="Unassembled WGS sequence"/>
</dbReference>
<feature type="transmembrane region" description="Helical" evidence="13">
    <location>
        <begin position="353"/>
        <end position="378"/>
    </location>
</feature>
<evidence type="ECO:0000313" key="17">
    <source>
        <dbReference type="EMBL" id="CAG9096964.1"/>
    </source>
</evidence>